<dbReference type="eggNOG" id="ENOG502T7EG">
    <property type="taxonomic scope" value="Eukaryota"/>
</dbReference>
<protein>
    <submittedName>
        <fullName evidence="2">Uncharacterized protein</fullName>
    </submittedName>
</protein>
<dbReference type="KEGG" id="ela:UCREL1_2240"/>
<gene>
    <name evidence="2" type="ORF">UCREL1_2240</name>
</gene>
<dbReference type="OMA" id="CADHEAK"/>
<evidence type="ECO:0000256" key="1">
    <source>
        <dbReference type="SAM" id="SignalP"/>
    </source>
</evidence>
<keyword evidence="1" id="KW-0732">Signal</keyword>
<keyword evidence="3" id="KW-1185">Reference proteome</keyword>
<evidence type="ECO:0000313" key="2">
    <source>
        <dbReference type="EMBL" id="EMR70722.1"/>
    </source>
</evidence>
<feature type="chain" id="PRO_5004085220" evidence="1">
    <location>
        <begin position="21"/>
        <end position="161"/>
    </location>
</feature>
<sequence>MQTKFVLAAALSALSTSVSAFIIPRDLPDGHFSFPLDGEFNTSDATALSRRQDFPDQTIGCTGGHYAHNNYDTAVQDLKIFCDSGAVVAQKHVELFRRDDTVVYICNYRDWEVPCKSDEWELKNAAMDVECGAWNGAYSFVKDYESTHGRDANGASVCSNI</sequence>
<dbReference type="EMBL" id="KB705796">
    <property type="protein sequence ID" value="EMR70722.1"/>
    <property type="molecule type" value="Genomic_DNA"/>
</dbReference>
<proteinExistence type="predicted"/>
<dbReference type="Proteomes" id="UP000012174">
    <property type="component" value="Unassembled WGS sequence"/>
</dbReference>
<dbReference type="HOGENOM" id="CLU_133377_0_0_1"/>
<feature type="signal peptide" evidence="1">
    <location>
        <begin position="1"/>
        <end position="20"/>
    </location>
</feature>
<organism evidence="2 3">
    <name type="scientific">Eutypa lata (strain UCR-EL1)</name>
    <name type="common">Grapevine dieback disease fungus</name>
    <name type="synonym">Eutypa armeniacae</name>
    <dbReference type="NCBI Taxonomy" id="1287681"/>
    <lineage>
        <taxon>Eukaryota</taxon>
        <taxon>Fungi</taxon>
        <taxon>Dikarya</taxon>
        <taxon>Ascomycota</taxon>
        <taxon>Pezizomycotina</taxon>
        <taxon>Sordariomycetes</taxon>
        <taxon>Xylariomycetidae</taxon>
        <taxon>Xylariales</taxon>
        <taxon>Diatrypaceae</taxon>
        <taxon>Eutypa</taxon>
    </lineage>
</organism>
<accession>M7T2F1</accession>
<dbReference type="AlphaFoldDB" id="M7T2F1"/>
<dbReference type="STRING" id="1287681.M7T2F1"/>
<evidence type="ECO:0000313" key="3">
    <source>
        <dbReference type="Proteomes" id="UP000012174"/>
    </source>
</evidence>
<name>M7T2F1_EUTLA</name>
<reference evidence="3" key="1">
    <citation type="journal article" date="2013" name="Genome Announc.">
        <title>Draft genome sequence of the grapevine dieback fungus Eutypa lata UCR-EL1.</title>
        <authorList>
            <person name="Blanco-Ulate B."/>
            <person name="Rolshausen P.E."/>
            <person name="Cantu D."/>
        </authorList>
    </citation>
    <scope>NUCLEOTIDE SEQUENCE [LARGE SCALE GENOMIC DNA]</scope>
    <source>
        <strain evidence="3">UCR-EL1</strain>
    </source>
</reference>